<dbReference type="InterPro" id="IPR051534">
    <property type="entry name" value="CBASS_pafABC_assoc_protein"/>
</dbReference>
<proteinExistence type="predicted"/>
<feature type="domain" description="WCX" evidence="2">
    <location>
        <begin position="255"/>
        <end position="336"/>
    </location>
</feature>
<dbReference type="InterPro" id="IPR057727">
    <property type="entry name" value="WCX_dom"/>
</dbReference>
<dbReference type="PANTHER" id="PTHR34580:SF1">
    <property type="entry name" value="PROTEIN PAFC"/>
    <property type="match status" value="1"/>
</dbReference>
<dbReference type="PANTHER" id="PTHR34580">
    <property type="match status" value="1"/>
</dbReference>
<gene>
    <name evidence="3" type="ORF">ISALK_13750</name>
</gene>
<protein>
    <submittedName>
        <fullName evidence="3">WYL domain-containing protein</fullName>
    </submittedName>
</protein>
<evidence type="ECO:0000313" key="3">
    <source>
        <dbReference type="EMBL" id="NBG89555.1"/>
    </source>
</evidence>
<sequence length="344" mass="40364">MEKMNGMQKFLCFYEIIKKFSSEEHPLSFNEINKHMEKVCGESTNRQAVRKYIKSLRELDVDISDYEENGEGCYLRDRHFEPWEQKLLIDLVSRSYSISRKLTQRLIDKIAGLHNEYTGYALKKGFDISCTPKTVNEEVPYTMDKIRRAYLEKKKVRFTCYDYDITGSLVPRKKEGVIREYKGSPYALVNKKNCSYAVINIDLFEDLSNYRVDRMKQVEVLEEDAKPVTECMGYSKGLKLEEYAGKCFKMFVGEEMKVTLEIDKSQVNFIHEELVEWESSLEKNQEKGQEKDVYIVTFNAHEGEGLVKWILQMGEHARVMGPEVLVDRVREKITAMNKRYQAED</sequence>
<dbReference type="Proteomes" id="UP000449710">
    <property type="component" value="Unassembled WGS sequence"/>
</dbReference>
<accession>A0AA43XPX6</accession>
<dbReference type="InterPro" id="IPR026881">
    <property type="entry name" value="WYL_dom"/>
</dbReference>
<dbReference type="PROSITE" id="PS52050">
    <property type="entry name" value="WYL"/>
    <property type="match status" value="1"/>
</dbReference>
<evidence type="ECO:0000259" key="2">
    <source>
        <dbReference type="Pfam" id="PF25583"/>
    </source>
</evidence>
<evidence type="ECO:0000313" key="4">
    <source>
        <dbReference type="Proteomes" id="UP000449710"/>
    </source>
</evidence>
<feature type="domain" description="WYL" evidence="1">
    <location>
        <begin position="143"/>
        <end position="220"/>
    </location>
</feature>
<dbReference type="Pfam" id="PF13280">
    <property type="entry name" value="WYL"/>
    <property type="match status" value="1"/>
</dbReference>
<name>A0AA43XPX6_9CLOT</name>
<comment type="caution">
    <text evidence="3">The sequence shown here is derived from an EMBL/GenBank/DDBJ whole genome shotgun (WGS) entry which is preliminary data.</text>
</comment>
<evidence type="ECO:0000259" key="1">
    <source>
        <dbReference type="Pfam" id="PF13280"/>
    </source>
</evidence>
<dbReference type="AlphaFoldDB" id="A0AA43XPX6"/>
<keyword evidence="4" id="KW-1185">Reference proteome</keyword>
<organism evidence="3 4">
    <name type="scientific">Isachenkonia alkalipeptolytica</name>
    <dbReference type="NCBI Taxonomy" id="2565777"/>
    <lineage>
        <taxon>Bacteria</taxon>
        <taxon>Bacillati</taxon>
        <taxon>Bacillota</taxon>
        <taxon>Clostridia</taxon>
        <taxon>Eubacteriales</taxon>
        <taxon>Clostridiaceae</taxon>
        <taxon>Isachenkonia</taxon>
    </lineage>
</organism>
<dbReference type="Pfam" id="PF25583">
    <property type="entry name" value="WCX"/>
    <property type="match status" value="1"/>
</dbReference>
<dbReference type="RefSeq" id="WP_160723331.1">
    <property type="nucleotide sequence ID" value="NZ_SUMG01000029.1"/>
</dbReference>
<reference evidence="3 4" key="1">
    <citation type="submission" date="2019-04" db="EMBL/GenBank/DDBJ databases">
        <title>Isachenkonia alkalipeptolytica gen. nov. sp. nov. a new anaerobic, alkiliphilic organothrophic bacterium capable to reduce synthesized ferrihydrite isolated from a soda lake.</title>
        <authorList>
            <person name="Toshchakov S.V."/>
            <person name="Zavarzina D.G."/>
            <person name="Zhilina T.N."/>
            <person name="Kostrikina N.A."/>
            <person name="Kublanov I.V."/>
        </authorList>
    </citation>
    <scope>NUCLEOTIDE SEQUENCE [LARGE SCALE GENOMIC DNA]</scope>
    <source>
        <strain evidence="3 4">Z-1701</strain>
    </source>
</reference>
<dbReference type="EMBL" id="SUMG01000029">
    <property type="protein sequence ID" value="NBG89555.1"/>
    <property type="molecule type" value="Genomic_DNA"/>
</dbReference>